<dbReference type="AlphaFoldDB" id="A0A1I5UQ54"/>
<reference evidence="3" key="1">
    <citation type="submission" date="2016-10" db="EMBL/GenBank/DDBJ databases">
        <authorList>
            <person name="Varghese N."/>
            <person name="Submissions S."/>
        </authorList>
    </citation>
    <scope>NUCLEOTIDE SEQUENCE [LARGE SCALE GENOMIC DNA]</scope>
    <source>
        <strain evidence="3">CGMCC 4.5579</strain>
    </source>
</reference>
<dbReference type="STRING" id="587909.SAMN05421810_10470"/>
<accession>A0A1I5UQ54</accession>
<organism evidence="2 3">
    <name type="scientific">Amycolatopsis arida</name>
    <dbReference type="NCBI Taxonomy" id="587909"/>
    <lineage>
        <taxon>Bacteria</taxon>
        <taxon>Bacillati</taxon>
        <taxon>Actinomycetota</taxon>
        <taxon>Actinomycetes</taxon>
        <taxon>Pseudonocardiales</taxon>
        <taxon>Pseudonocardiaceae</taxon>
        <taxon>Amycolatopsis</taxon>
    </lineage>
</organism>
<feature type="region of interest" description="Disordered" evidence="1">
    <location>
        <begin position="1"/>
        <end position="37"/>
    </location>
</feature>
<protein>
    <submittedName>
        <fullName evidence="2">Uncharacterized protein</fullName>
    </submittedName>
</protein>
<proteinExistence type="predicted"/>
<evidence type="ECO:0000256" key="1">
    <source>
        <dbReference type="SAM" id="MobiDB-lite"/>
    </source>
</evidence>
<evidence type="ECO:0000313" key="2">
    <source>
        <dbReference type="EMBL" id="SFP97328.1"/>
    </source>
</evidence>
<dbReference type="Proteomes" id="UP000198727">
    <property type="component" value="Unassembled WGS sequence"/>
</dbReference>
<dbReference type="EMBL" id="FOWW01000004">
    <property type="protein sequence ID" value="SFP97328.1"/>
    <property type="molecule type" value="Genomic_DNA"/>
</dbReference>
<evidence type="ECO:0000313" key="3">
    <source>
        <dbReference type="Proteomes" id="UP000198727"/>
    </source>
</evidence>
<name>A0A1I5UQ54_9PSEU</name>
<gene>
    <name evidence="2" type="ORF">SAMN05421810_10470</name>
</gene>
<keyword evidence="3" id="KW-1185">Reference proteome</keyword>
<sequence length="93" mass="9145">MTAKASEPGDIAMRRTGPEAHPGPATAANLPTRTANLPTGAANTVTRAANTRTGAANTVVVFSGEGFAGELVSAPCDAAARRVSPRSAGEGAA</sequence>